<comment type="caution">
    <text evidence="2">The sequence shown here is derived from an EMBL/GenBank/DDBJ whole genome shotgun (WGS) entry which is preliminary data.</text>
</comment>
<name>A0A3M2RGF2_9GAMM</name>
<keyword evidence="3" id="KW-1185">Reference proteome</keyword>
<organism evidence="2 3">
    <name type="scientific">Marinobacter litoralis</name>
    <dbReference type="NCBI Taxonomy" id="187981"/>
    <lineage>
        <taxon>Bacteria</taxon>
        <taxon>Pseudomonadati</taxon>
        <taxon>Pseudomonadota</taxon>
        <taxon>Gammaproteobacteria</taxon>
        <taxon>Pseudomonadales</taxon>
        <taxon>Marinobacteraceae</taxon>
        <taxon>Marinobacter</taxon>
    </lineage>
</organism>
<gene>
    <name evidence="2" type="ORF">DOQ08_01574</name>
</gene>
<feature type="region of interest" description="Disordered" evidence="1">
    <location>
        <begin position="281"/>
        <end position="306"/>
    </location>
</feature>
<feature type="compositionally biased region" description="Basic and acidic residues" evidence="1">
    <location>
        <begin position="75"/>
        <end position="91"/>
    </location>
</feature>
<dbReference type="RefSeq" id="WP_227537545.1">
    <property type="nucleotide sequence ID" value="NZ_QMDL01000002.1"/>
</dbReference>
<reference evidence="2 3" key="1">
    <citation type="submission" date="2018-08" db="EMBL/GenBank/DDBJ databases">
        <title>Whole Genome Sequence of the Moderate Halophilic Marine Bacterium Marinobacter litoralis Sw-45.</title>
        <authorList>
            <person name="Musa H."/>
        </authorList>
    </citation>
    <scope>NUCLEOTIDE SEQUENCE [LARGE SCALE GENOMIC DNA]</scope>
    <source>
        <strain evidence="2 3">Sw-45</strain>
    </source>
</reference>
<dbReference type="Proteomes" id="UP000265903">
    <property type="component" value="Unassembled WGS sequence"/>
</dbReference>
<proteinExistence type="predicted"/>
<dbReference type="InterPro" id="IPR045445">
    <property type="entry name" value="DUF6502"/>
</dbReference>
<dbReference type="AlphaFoldDB" id="A0A3M2RGF2"/>
<dbReference type="EMBL" id="QMDL01000002">
    <property type="protein sequence ID" value="RMJ04254.1"/>
    <property type="molecule type" value="Genomic_DNA"/>
</dbReference>
<sequence>MTTTNTNPLHKALYRILRPLARLLLRNGIPFSEFADLVKRAYVEAALEDFTDGRRKPTDSRAAVMTGLTRKEVKRQRDLLAGEHSGSDGRSHANRASRVVSGWVRDGAFQAADGQPAMLSFEGDGSFTELVRKYSGDMPPRAVLDELFRVGVVSADEQTGKLYLQKRAYVPTGDSEEMLQIFGEDVSDLVATIDHNLTDSQPGRAPLFQRTLTYDNIPPEVIVRWQQFAAEKSQRLLEELDQWLAPYDQDLSQSSANHSGERVRTGVGVFYFEDPIQARSAADSTLSDDHHQPKSLAGDPNESGIH</sequence>
<accession>A0A3M2RGF2</accession>
<evidence type="ECO:0000256" key="1">
    <source>
        <dbReference type="SAM" id="MobiDB-lite"/>
    </source>
</evidence>
<dbReference type="Pfam" id="PF20112">
    <property type="entry name" value="DUF6502"/>
    <property type="match status" value="1"/>
</dbReference>
<evidence type="ECO:0000313" key="3">
    <source>
        <dbReference type="Proteomes" id="UP000265903"/>
    </source>
</evidence>
<protein>
    <submittedName>
        <fullName evidence="2">Uncharacterized protein</fullName>
    </submittedName>
</protein>
<evidence type="ECO:0000313" key="2">
    <source>
        <dbReference type="EMBL" id="RMJ04254.1"/>
    </source>
</evidence>
<feature type="region of interest" description="Disordered" evidence="1">
    <location>
        <begin position="75"/>
        <end position="94"/>
    </location>
</feature>